<dbReference type="SUPFAM" id="SSF55729">
    <property type="entry name" value="Acyl-CoA N-acyltransferases (Nat)"/>
    <property type="match status" value="1"/>
</dbReference>
<keyword evidence="3" id="KW-1185">Reference proteome</keyword>
<dbReference type="PANTHER" id="PTHR43792:SF1">
    <property type="entry name" value="N-ACETYLTRANSFERASE DOMAIN-CONTAINING PROTEIN"/>
    <property type="match status" value="1"/>
</dbReference>
<dbReference type="AlphaFoldDB" id="A0A0A0BU06"/>
<dbReference type="EMBL" id="AXCY01000044">
    <property type="protein sequence ID" value="KGM10624.1"/>
    <property type="molecule type" value="Genomic_DNA"/>
</dbReference>
<reference evidence="2 3" key="2">
    <citation type="journal article" date="2015" name="Stand. Genomic Sci.">
        <title>Draft genome sequence of Cellulomonas carbonis T26(T) and comparative analysis of six Cellulomonas genomes.</title>
        <authorList>
            <person name="Zhuang W."/>
            <person name="Zhang S."/>
            <person name="Xia X."/>
            <person name="Wang G."/>
        </authorList>
    </citation>
    <scope>NUCLEOTIDE SEQUENCE [LARGE SCALE GENOMIC DNA]</scope>
    <source>
        <strain evidence="2 3">T26</strain>
    </source>
</reference>
<name>A0A0A0BU06_9CELL</name>
<proteinExistence type="predicted"/>
<gene>
    <name evidence="2" type="ORF">N868_14365</name>
</gene>
<organism evidence="2 3">
    <name type="scientific">Cellulomonas carbonis T26</name>
    <dbReference type="NCBI Taxonomy" id="947969"/>
    <lineage>
        <taxon>Bacteria</taxon>
        <taxon>Bacillati</taxon>
        <taxon>Actinomycetota</taxon>
        <taxon>Actinomycetes</taxon>
        <taxon>Micrococcales</taxon>
        <taxon>Cellulomonadaceae</taxon>
        <taxon>Cellulomonas</taxon>
    </lineage>
</organism>
<reference evidence="2 3" key="1">
    <citation type="submission" date="2013-08" db="EMBL/GenBank/DDBJ databases">
        <title>Genome sequencing of Cellulomonas carbonis T26.</title>
        <authorList>
            <person name="Chen F."/>
            <person name="Li Y."/>
            <person name="Wang G."/>
        </authorList>
    </citation>
    <scope>NUCLEOTIDE SEQUENCE [LARGE SCALE GENOMIC DNA]</scope>
    <source>
        <strain evidence="2 3">T26</strain>
    </source>
</reference>
<accession>A0A0A0BU06</accession>
<dbReference type="InterPro" id="IPR051531">
    <property type="entry name" value="N-acetyltransferase"/>
</dbReference>
<dbReference type="Pfam" id="PF13302">
    <property type="entry name" value="Acetyltransf_3"/>
    <property type="match status" value="1"/>
</dbReference>
<evidence type="ECO:0000313" key="2">
    <source>
        <dbReference type="EMBL" id="KGM10624.1"/>
    </source>
</evidence>
<dbReference type="PROSITE" id="PS51186">
    <property type="entry name" value="GNAT"/>
    <property type="match status" value="1"/>
</dbReference>
<dbReference type="PANTHER" id="PTHR43792">
    <property type="entry name" value="GNAT FAMILY, PUTATIVE (AFU_ORTHOLOGUE AFUA_3G00765)-RELATED-RELATED"/>
    <property type="match status" value="1"/>
</dbReference>
<dbReference type="GO" id="GO:0016747">
    <property type="term" value="F:acyltransferase activity, transferring groups other than amino-acyl groups"/>
    <property type="evidence" value="ECO:0007669"/>
    <property type="project" value="InterPro"/>
</dbReference>
<dbReference type="Proteomes" id="UP000029839">
    <property type="component" value="Unassembled WGS sequence"/>
</dbReference>
<comment type="caution">
    <text evidence="2">The sequence shown here is derived from an EMBL/GenBank/DDBJ whole genome shotgun (WGS) entry which is preliminary data.</text>
</comment>
<protein>
    <submittedName>
        <fullName evidence="2">GCN5 family acetyltransferase</fullName>
    </submittedName>
</protein>
<dbReference type="InterPro" id="IPR000182">
    <property type="entry name" value="GNAT_dom"/>
</dbReference>
<feature type="domain" description="N-acetyltransferase" evidence="1">
    <location>
        <begin position="16"/>
        <end position="170"/>
    </location>
</feature>
<dbReference type="Gene3D" id="3.40.630.30">
    <property type="match status" value="1"/>
</dbReference>
<sequence>MTFAPMPDQLATERFLLTRERATDADWLAELFTTRGTGVVTPAMAQERIAGMHALTRDHGIGAYVLRPRDGGPPAGYAAIVVGRGTVEEPELAYELLPEARGRGYATEAARCVLGAAFATGRERIWATVRTWNTPSLRVLEKLGGFRVDRETTDDDGVVRWHVREERTVSP</sequence>
<evidence type="ECO:0000313" key="3">
    <source>
        <dbReference type="Proteomes" id="UP000029839"/>
    </source>
</evidence>
<evidence type="ECO:0000259" key="1">
    <source>
        <dbReference type="PROSITE" id="PS51186"/>
    </source>
</evidence>
<dbReference type="CDD" id="cd04301">
    <property type="entry name" value="NAT_SF"/>
    <property type="match status" value="1"/>
</dbReference>
<keyword evidence="2" id="KW-0808">Transferase</keyword>
<dbReference type="InterPro" id="IPR016181">
    <property type="entry name" value="Acyl_CoA_acyltransferase"/>
</dbReference>
<dbReference type="RefSeq" id="WP_202595166.1">
    <property type="nucleotide sequence ID" value="NZ_AXCY01000044.1"/>
</dbReference>